<dbReference type="RefSeq" id="WP_133878525.1">
    <property type="nucleotide sequence ID" value="NZ_BOMD01000033.1"/>
</dbReference>
<keyword evidence="3" id="KW-1185">Reference proteome</keyword>
<organism evidence="2 3">
    <name type="scientific">Paractinoplanes brasiliensis</name>
    <dbReference type="NCBI Taxonomy" id="52695"/>
    <lineage>
        <taxon>Bacteria</taxon>
        <taxon>Bacillati</taxon>
        <taxon>Actinomycetota</taxon>
        <taxon>Actinomycetes</taxon>
        <taxon>Micromonosporales</taxon>
        <taxon>Micromonosporaceae</taxon>
        <taxon>Paractinoplanes</taxon>
    </lineage>
</organism>
<gene>
    <name evidence="2" type="ORF">C8E87_8037</name>
</gene>
<dbReference type="SUPFAM" id="SSF51735">
    <property type="entry name" value="NAD(P)-binding Rossmann-fold domains"/>
    <property type="match status" value="1"/>
</dbReference>
<dbReference type="InterPro" id="IPR001509">
    <property type="entry name" value="Epimerase_deHydtase"/>
</dbReference>
<dbReference type="PANTHER" id="PTHR43781">
    <property type="entry name" value="SACCHAROPINE DEHYDROGENASE"/>
    <property type="match status" value="1"/>
</dbReference>
<feature type="domain" description="NAD-dependent epimerase/dehydratase" evidence="1">
    <location>
        <begin position="6"/>
        <end position="75"/>
    </location>
</feature>
<dbReference type="EMBL" id="SNWR01000002">
    <property type="protein sequence ID" value="TDO32570.1"/>
    <property type="molecule type" value="Genomic_DNA"/>
</dbReference>
<proteinExistence type="predicted"/>
<dbReference type="Proteomes" id="UP000294901">
    <property type="component" value="Unassembled WGS sequence"/>
</dbReference>
<accession>A0A4R6JA77</accession>
<evidence type="ECO:0000313" key="3">
    <source>
        <dbReference type="Proteomes" id="UP000294901"/>
    </source>
</evidence>
<name>A0A4R6JA77_9ACTN</name>
<dbReference type="InterPro" id="IPR036291">
    <property type="entry name" value="NAD(P)-bd_dom_sf"/>
</dbReference>
<protein>
    <submittedName>
        <fullName evidence="2">Short subunit dehydrogenase-like uncharacterized protein</fullName>
    </submittedName>
</protein>
<dbReference type="Gene3D" id="3.40.50.720">
    <property type="entry name" value="NAD(P)-binding Rossmann-like Domain"/>
    <property type="match status" value="1"/>
</dbReference>
<dbReference type="PANTHER" id="PTHR43781:SF1">
    <property type="entry name" value="SACCHAROPINE DEHYDROGENASE"/>
    <property type="match status" value="1"/>
</dbReference>
<evidence type="ECO:0000313" key="2">
    <source>
        <dbReference type="EMBL" id="TDO32570.1"/>
    </source>
</evidence>
<dbReference type="Pfam" id="PF01370">
    <property type="entry name" value="Epimerase"/>
    <property type="match status" value="1"/>
</dbReference>
<dbReference type="OrthoDB" id="4420885at2"/>
<dbReference type="AlphaFoldDB" id="A0A4R6JA77"/>
<sequence length="352" mass="35464">MAEQVWILGATGRIGRTVAAGLTEHGIEAVRVGRSPEAMPAGSLVVRDMAEIAAEIARRRPAVVVNAVGGYAATALTVARAGLPGGTHYLDAANDLIAVPRLLAAHAEAAAAGSTLVTGAGFGVLATEAVVAELTEGRPAPSRVRVDALASVALEPGVLGSGYATTMVDALVAGGRRIRGGQLVKSRLAANPRTLTLPDGATVKSAEVASGELLAVAAPDVSVTSSLAPASPAVRAVLPVLSSLLAIPAVRRFAIARLAALPIKAAPRPRPHSWGHAVVEWPDGVTREGWLRAGDGMDYTAAVLTRAAVRLLDGGIEPGAFTPAAAFGAGLAEAAGGTFLLDGDRQGRIAST</sequence>
<reference evidence="2 3" key="1">
    <citation type="submission" date="2019-03" db="EMBL/GenBank/DDBJ databases">
        <title>Sequencing the genomes of 1000 actinobacteria strains.</title>
        <authorList>
            <person name="Klenk H.-P."/>
        </authorList>
    </citation>
    <scope>NUCLEOTIDE SEQUENCE [LARGE SCALE GENOMIC DNA]</scope>
    <source>
        <strain evidence="2 3">DSM 43805</strain>
    </source>
</reference>
<evidence type="ECO:0000259" key="1">
    <source>
        <dbReference type="Pfam" id="PF01370"/>
    </source>
</evidence>
<comment type="caution">
    <text evidence="2">The sequence shown here is derived from an EMBL/GenBank/DDBJ whole genome shotgun (WGS) entry which is preliminary data.</text>
</comment>